<keyword evidence="2" id="KW-0479">Metal-binding</keyword>
<dbReference type="SMART" id="SM00235">
    <property type="entry name" value="ZnMc"/>
    <property type="match status" value="1"/>
</dbReference>
<organism evidence="5 6">
    <name type="scientific">Hypsibius exemplaris</name>
    <name type="common">Freshwater tardigrade</name>
    <dbReference type="NCBI Taxonomy" id="2072580"/>
    <lineage>
        <taxon>Eukaryota</taxon>
        <taxon>Metazoa</taxon>
        <taxon>Ecdysozoa</taxon>
        <taxon>Tardigrada</taxon>
        <taxon>Eutardigrada</taxon>
        <taxon>Parachela</taxon>
        <taxon>Hypsibioidea</taxon>
        <taxon>Hypsibiidae</taxon>
        <taxon>Hypsibius</taxon>
    </lineage>
</organism>
<keyword evidence="6" id="KW-1185">Reference proteome</keyword>
<dbReference type="PRINTS" id="PR00480">
    <property type="entry name" value="ASTACIN"/>
</dbReference>
<dbReference type="EC" id="3.4.24.-" evidence="2"/>
<evidence type="ECO:0000313" key="5">
    <source>
        <dbReference type="EMBL" id="OWA53592.1"/>
    </source>
</evidence>
<dbReference type="AlphaFoldDB" id="A0A9X6NGG3"/>
<evidence type="ECO:0000256" key="2">
    <source>
        <dbReference type="RuleBase" id="RU361183"/>
    </source>
</evidence>
<evidence type="ECO:0000259" key="4">
    <source>
        <dbReference type="PROSITE" id="PS51864"/>
    </source>
</evidence>
<evidence type="ECO:0000256" key="1">
    <source>
        <dbReference type="PROSITE-ProRule" id="PRU01211"/>
    </source>
</evidence>
<dbReference type="InterPro" id="IPR024079">
    <property type="entry name" value="MetalloPept_cat_dom_sf"/>
</dbReference>
<feature type="domain" description="Peptidase M12A" evidence="4">
    <location>
        <begin position="34"/>
        <end position="266"/>
    </location>
</feature>
<feature type="chain" id="PRO_5041015962" description="Metalloendopeptidase" evidence="2">
    <location>
        <begin position="19"/>
        <end position="301"/>
    </location>
</feature>
<dbReference type="PANTHER" id="PTHR10127">
    <property type="entry name" value="DISCOIDIN, CUB, EGF, LAMININ , AND ZINC METALLOPROTEASE DOMAIN CONTAINING"/>
    <property type="match status" value="1"/>
</dbReference>
<feature type="region of interest" description="Disordered" evidence="3">
    <location>
        <begin position="280"/>
        <end position="301"/>
    </location>
</feature>
<sequence length="301" mass="33577">MAKTVVMLLAAFATAVSGQQDWLNTVGLRADKSNVLRAGGVVLPVSGRHNFWSWPGGVVPYYIDPVYTDEEKAQIKKAISAVQRSLSGPPSAVQCIRFEEVNPNSSKFKIKITPFKQDGVTKEQYCSSYPGIYKPFLASKRTEERVVLATGENGCFDGSQRSLMKIFTIILGKRNEHQRPDRNKYLTFNPENVQPGIEVAYRLHPKESFLYLCDYDYCSITHNQPSDFAKPGTFAFTVKNAPHHIPKLDKLSGCDCQELTELYRCKTDVCDFWDCEAQVPPSDSDVPLPPVEAKSPTAAAE</sequence>
<keyword evidence="2" id="KW-0378">Hydrolase</keyword>
<keyword evidence="2" id="KW-0862">Zinc</keyword>
<dbReference type="GO" id="GO:0006508">
    <property type="term" value="P:proteolysis"/>
    <property type="evidence" value="ECO:0007669"/>
    <property type="project" value="UniProtKB-KW"/>
</dbReference>
<protein>
    <recommendedName>
        <fullName evidence="2">Metalloendopeptidase</fullName>
        <ecNumber evidence="2">3.4.24.-</ecNumber>
    </recommendedName>
</protein>
<dbReference type="PROSITE" id="PS51864">
    <property type="entry name" value="ASTACIN"/>
    <property type="match status" value="1"/>
</dbReference>
<dbReference type="SUPFAM" id="SSF55486">
    <property type="entry name" value="Metalloproteases ('zincins'), catalytic domain"/>
    <property type="match status" value="1"/>
</dbReference>
<dbReference type="Proteomes" id="UP000192578">
    <property type="component" value="Unassembled WGS sequence"/>
</dbReference>
<gene>
    <name evidence="5" type="ORF">BV898_18013</name>
</gene>
<keyword evidence="2" id="KW-0732">Signal</keyword>
<dbReference type="GO" id="GO:0008270">
    <property type="term" value="F:zinc ion binding"/>
    <property type="evidence" value="ECO:0007669"/>
    <property type="project" value="InterPro"/>
</dbReference>
<dbReference type="PANTHER" id="PTHR10127:SF850">
    <property type="entry name" value="METALLOENDOPEPTIDASE"/>
    <property type="match status" value="1"/>
</dbReference>
<accession>A0A9X6NGG3</accession>
<dbReference type="OrthoDB" id="291007at2759"/>
<comment type="cofactor">
    <cofactor evidence="2">
        <name>Zn(2+)</name>
        <dbReference type="ChEBI" id="CHEBI:29105"/>
    </cofactor>
    <text evidence="2">Binds 1 zinc ion per subunit.</text>
</comment>
<reference evidence="6" key="1">
    <citation type="submission" date="2017-01" db="EMBL/GenBank/DDBJ databases">
        <title>Comparative genomics of anhydrobiosis in the tardigrade Hypsibius dujardini.</title>
        <authorList>
            <person name="Yoshida Y."/>
            <person name="Koutsovoulos G."/>
            <person name="Laetsch D."/>
            <person name="Stevens L."/>
            <person name="Kumar S."/>
            <person name="Horikawa D."/>
            <person name="Ishino K."/>
            <person name="Komine S."/>
            <person name="Tomita M."/>
            <person name="Blaxter M."/>
            <person name="Arakawa K."/>
        </authorList>
    </citation>
    <scope>NUCLEOTIDE SEQUENCE [LARGE SCALE GENOMIC DNA]</scope>
    <source>
        <strain evidence="6">Z151</strain>
    </source>
</reference>
<dbReference type="InterPro" id="IPR001506">
    <property type="entry name" value="Peptidase_M12A"/>
</dbReference>
<keyword evidence="2" id="KW-0645">Protease</keyword>
<dbReference type="InterPro" id="IPR006026">
    <property type="entry name" value="Peptidase_Metallo"/>
</dbReference>
<evidence type="ECO:0000313" key="6">
    <source>
        <dbReference type="Proteomes" id="UP000192578"/>
    </source>
</evidence>
<dbReference type="EMBL" id="MTYJ01000331">
    <property type="protein sequence ID" value="OWA53592.1"/>
    <property type="molecule type" value="Genomic_DNA"/>
</dbReference>
<evidence type="ECO:0000256" key="3">
    <source>
        <dbReference type="SAM" id="MobiDB-lite"/>
    </source>
</evidence>
<comment type="caution">
    <text evidence="5">The sequence shown here is derived from an EMBL/GenBank/DDBJ whole genome shotgun (WGS) entry which is preliminary data.</text>
</comment>
<dbReference type="GO" id="GO:0004222">
    <property type="term" value="F:metalloendopeptidase activity"/>
    <property type="evidence" value="ECO:0007669"/>
    <property type="project" value="UniProtKB-UniRule"/>
</dbReference>
<proteinExistence type="predicted"/>
<dbReference type="Gene3D" id="3.40.390.10">
    <property type="entry name" value="Collagenase (Catalytic Domain)"/>
    <property type="match status" value="1"/>
</dbReference>
<keyword evidence="2" id="KW-0482">Metalloprotease</keyword>
<comment type="caution">
    <text evidence="1">Lacks conserved residue(s) required for the propagation of feature annotation.</text>
</comment>
<name>A0A9X6NGG3_HYPEX</name>
<feature type="signal peptide" evidence="2">
    <location>
        <begin position="1"/>
        <end position="18"/>
    </location>
</feature>
<dbReference type="Pfam" id="PF01400">
    <property type="entry name" value="Astacin"/>
    <property type="match status" value="1"/>
</dbReference>